<sequence length="85" mass="9796">MALTVCAMVLLCFVSECLSREASLRDNETIGWLAAGDHETSQACGWLKVKWIMLARTLCIMPIIMFTPLQSCKWWCFRIPYSYNK</sequence>
<proteinExistence type="predicted"/>
<dbReference type="AlphaFoldDB" id="A0A2M4CB31"/>
<accession>A0A2M4CB31</accession>
<evidence type="ECO:0000256" key="1">
    <source>
        <dbReference type="SAM" id="SignalP"/>
    </source>
</evidence>
<reference evidence="2" key="1">
    <citation type="submission" date="2018-01" db="EMBL/GenBank/DDBJ databases">
        <title>An insight into the sialome of Amazonian anophelines.</title>
        <authorList>
            <person name="Ribeiro J.M."/>
            <person name="Scarpassa V."/>
            <person name="Calvo E."/>
        </authorList>
    </citation>
    <scope>NUCLEOTIDE SEQUENCE</scope>
    <source>
        <tissue evidence="2">Salivary glands</tissue>
    </source>
</reference>
<name>A0A2M4CB31_9DIPT</name>
<evidence type="ECO:0000313" key="2">
    <source>
        <dbReference type="EMBL" id="MBW62341.1"/>
    </source>
</evidence>
<feature type="signal peptide" evidence="1">
    <location>
        <begin position="1"/>
        <end position="19"/>
    </location>
</feature>
<keyword evidence="1" id="KW-0732">Signal</keyword>
<organism evidence="2">
    <name type="scientific">Anopheles marajoara</name>
    <dbReference type="NCBI Taxonomy" id="58244"/>
    <lineage>
        <taxon>Eukaryota</taxon>
        <taxon>Metazoa</taxon>
        <taxon>Ecdysozoa</taxon>
        <taxon>Arthropoda</taxon>
        <taxon>Hexapoda</taxon>
        <taxon>Insecta</taxon>
        <taxon>Pterygota</taxon>
        <taxon>Neoptera</taxon>
        <taxon>Endopterygota</taxon>
        <taxon>Diptera</taxon>
        <taxon>Nematocera</taxon>
        <taxon>Culicoidea</taxon>
        <taxon>Culicidae</taxon>
        <taxon>Anophelinae</taxon>
        <taxon>Anopheles</taxon>
    </lineage>
</organism>
<dbReference type="EMBL" id="GGFJ01013200">
    <property type="protein sequence ID" value="MBW62341.1"/>
    <property type="molecule type" value="Transcribed_RNA"/>
</dbReference>
<feature type="chain" id="PRO_5014805108" evidence="1">
    <location>
        <begin position="20"/>
        <end position="85"/>
    </location>
</feature>
<protein>
    <submittedName>
        <fullName evidence="2">Putative secreted protein</fullName>
    </submittedName>
</protein>